<name>A0A2M8L3H1_9BACT</name>
<evidence type="ECO:0000256" key="5">
    <source>
        <dbReference type="RuleBase" id="RU000660"/>
    </source>
</evidence>
<sequence length="136" mass="15554">MRHRVSGKKLGRNRNERKALFKNLTSSLILHGEIKTTEAKAKAIKRLVDKLVTRAKQQTLSARRLLTAFLQDKKVVSRLVDEIAPKFKERQSGFTRILRLGKREGDQAMMVKIEFVEGVEEKPATQRTQRKVGGTE</sequence>
<evidence type="ECO:0000256" key="3">
    <source>
        <dbReference type="ARBA" id="ARBA00023274"/>
    </source>
</evidence>
<dbReference type="NCBIfam" id="TIGR00059">
    <property type="entry name" value="L17"/>
    <property type="match status" value="1"/>
</dbReference>
<dbReference type="AlphaFoldDB" id="A0A2M8L3H1"/>
<dbReference type="InterPro" id="IPR047859">
    <property type="entry name" value="Ribosomal_bL17_CS"/>
</dbReference>
<dbReference type="InterPro" id="IPR000456">
    <property type="entry name" value="Ribosomal_bL17"/>
</dbReference>
<evidence type="ECO:0000313" key="7">
    <source>
        <dbReference type="Proteomes" id="UP000231474"/>
    </source>
</evidence>
<evidence type="ECO:0000313" key="6">
    <source>
        <dbReference type="EMBL" id="PJE67465.1"/>
    </source>
</evidence>
<comment type="similarity">
    <text evidence="1 4 5">Belongs to the bacterial ribosomal protein bL17 family.</text>
</comment>
<dbReference type="SUPFAM" id="SSF64263">
    <property type="entry name" value="Prokaryotic ribosomal protein L17"/>
    <property type="match status" value="1"/>
</dbReference>
<protein>
    <recommendedName>
        <fullName evidence="4">Large ribosomal subunit protein bL17</fullName>
    </recommendedName>
</protein>
<evidence type="ECO:0000256" key="2">
    <source>
        <dbReference type="ARBA" id="ARBA00022980"/>
    </source>
</evidence>
<dbReference type="Gene3D" id="3.90.1030.10">
    <property type="entry name" value="Ribosomal protein L17"/>
    <property type="match status" value="1"/>
</dbReference>
<dbReference type="Pfam" id="PF01196">
    <property type="entry name" value="Ribosomal_L17"/>
    <property type="match status" value="1"/>
</dbReference>
<organism evidence="6 7">
    <name type="scientific">Candidatus Shapirobacteria bacterium CG10_big_fil_rev_8_21_14_0_10_40_9</name>
    <dbReference type="NCBI Taxonomy" id="1974888"/>
    <lineage>
        <taxon>Bacteria</taxon>
        <taxon>Candidatus Shapironibacteriota</taxon>
    </lineage>
</organism>
<gene>
    <name evidence="4" type="primary">rplQ</name>
    <name evidence="6" type="ORF">COU95_02295</name>
</gene>
<evidence type="ECO:0000256" key="1">
    <source>
        <dbReference type="ARBA" id="ARBA00008777"/>
    </source>
</evidence>
<dbReference type="GO" id="GO:0022625">
    <property type="term" value="C:cytosolic large ribosomal subunit"/>
    <property type="evidence" value="ECO:0007669"/>
    <property type="project" value="TreeGrafter"/>
</dbReference>
<evidence type="ECO:0000256" key="4">
    <source>
        <dbReference type="HAMAP-Rule" id="MF_01368"/>
    </source>
</evidence>
<keyword evidence="2 4" id="KW-0689">Ribosomal protein</keyword>
<comment type="subunit">
    <text evidence="4">Part of the 50S ribosomal subunit. Contacts protein L32.</text>
</comment>
<dbReference type="Proteomes" id="UP000231474">
    <property type="component" value="Unassembled WGS sequence"/>
</dbReference>
<dbReference type="EMBL" id="PFEK01000045">
    <property type="protein sequence ID" value="PJE67465.1"/>
    <property type="molecule type" value="Genomic_DNA"/>
</dbReference>
<comment type="caution">
    <text evidence="6">The sequence shown here is derived from an EMBL/GenBank/DDBJ whole genome shotgun (WGS) entry which is preliminary data.</text>
</comment>
<dbReference type="InterPro" id="IPR036373">
    <property type="entry name" value="Ribosomal_bL17_sf"/>
</dbReference>
<dbReference type="GO" id="GO:0003735">
    <property type="term" value="F:structural constituent of ribosome"/>
    <property type="evidence" value="ECO:0007669"/>
    <property type="project" value="InterPro"/>
</dbReference>
<dbReference type="HAMAP" id="MF_01368">
    <property type="entry name" value="Ribosomal_bL17"/>
    <property type="match status" value="1"/>
</dbReference>
<keyword evidence="3 4" id="KW-0687">Ribonucleoprotein</keyword>
<dbReference type="GO" id="GO:0006412">
    <property type="term" value="P:translation"/>
    <property type="evidence" value="ECO:0007669"/>
    <property type="project" value="UniProtKB-UniRule"/>
</dbReference>
<dbReference type="PANTHER" id="PTHR14413">
    <property type="entry name" value="RIBOSOMAL PROTEIN L17"/>
    <property type="match status" value="1"/>
</dbReference>
<proteinExistence type="inferred from homology"/>
<reference evidence="7" key="1">
    <citation type="submission" date="2017-09" db="EMBL/GenBank/DDBJ databases">
        <title>Depth-based differentiation of microbial function through sediment-hosted aquifers and enrichment of novel symbionts in the deep terrestrial subsurface.</title>
        <authorList>
            <person name="Probst A.J."/>
            <person name="Ladd B."/>
            <person name="Jarett J.K."/>
            <person name="Geller-Mcgrath D.E."/>
            <person name="Sieber C.M.K."/>
            <person name="Emerson J.B."/>
            <person name="Anantharaman K."/>
            <person name="Thomas B.C."/>
            <person name="Malmstrom R."/>
            <person name="Stieglmeier M."/>
            <person name="Klingl A."/>
            <person name="Woyke T."/>
            <person name="Ryan C.M."/>
            <person name="Banfield J.F."/>
        </authorList>
    </citation>
    <scope>NUCLEOTIDE SEQUENCE [LARGE SCALE GENOMIC DNA]</scope>
</reference>
<accession>A0A2M8L3H1</accession>
<dbReference type="PANTHER" id="PTHR14413:SF16">
    <property type="entry name" value="LARGE RIBOSOMAL SUBUNIT PROTEIN BL17M"/>
    <property type="match status" value="1"/>
</dbReference>
<dbReference type="PROSITE" id="PS01167">
    <property type="entry name" value="RIBOSOMAL_L17"/>
    <property type="match status" value="1"/>
</dbReference>